<keyword evidence="3" id="KW-0414">Isoprene biosynthesis</keyword>
<dbReference type="UniPathway" id="UPA00056">
    <property type="reaction ID" value="UER00093"/>
</dbReference>
<comment type="catalytic activity">
    <reaction evidence="3">
        <text>2-C-methyl-D-erythritol 4-phosphate + CTP + H(+) = 4-CDP-2-C-methyl-D-erythritol + diphosphate</text>
        <dbReference type="Rhea" id="RHEA:13429"/>
        <dbReference type="ChEBI" id="CHEBI:15378"/>
        <dbReference type="ChEBI" id="CHEBI:33019"/>
        <dbReference type="ChEBI" id="CHEBI:37563"/>
        <dbReference type="ChEBI" id="CHEBI:57823"/>
        <dbReference type="ChEBI" id="CHEBI:58262"/>
        <dbReference type="EC" id="2.7.7.60"/>
    </reaction>
</comment>
<feature type="site" description="Transition state stabilizer" evidence="3">
    <location>
        <position position="21"/>
    </location>
</feature>
<dbReference type="GO" id="GO:0019288">
    <property type="term" value="P:isopentenyl diphosphate biosynthetic process, methylerythritol 4-phosphate pathway"/>
    <property type="evidence" value="ECO:0007669"/>
    <property type="project" value="UniProtKB-UniRule"/>
</dbReference>
<dbReference type="PANTHER" id="PTHR32125">
    <property type="entry name" value="2-C-METHYL-D-ERYTHRITOL 4-PHOSPHATE CYTIDYLYLTRANSFERASE, CHLOROPLASTIC"/>
    <property type="match status" value="1"/>
</dbReference>
<dbReference type="STRING" id="1332264.BW730_11830"/>
<dbReference type="CDD" id="cd02516">
    <property type="entry name" value="CDP-ME_synthetase"/>
    <property type="match status" value="1"/>
</dbReference>
<feature type="site" description="Positions MEP for the nucleophilic attack" evidence="3">
    <location>
        <position position="155"/>
    </location>
</feature>
<accession>A0A1Q2CPP2</accession>
<feature type="site" description="Transition state stabilizer" evidence="3">
    <location>
        <position position="28"/>
    </location>
</feature>
<dbReference type="PANTHER" id="PTHR32125:SF4">
    <property type="entry name" value="2-C-METHYL-D-ERYTHRITOL 4-PHOSPHATE CYTIDYLYLTRANSFERASE, CHLOROPLASTIC"/>
    <property type="match status" value="1"/>
</dbReference>
<dbReference type="GO" id="GO:0050518">
    <property type="term" value="F:2-C-methyl-D-erythritol 4-phosphate cytidylyltransferase activity"/>
    <property type="evidence" value="ECO:0007669"/>
    <property type="project" value="UniProtKB-UniRule"/>
</dbReference>
<dbReference type="Gene3D" id="3.90.550.10">
    <property type="entry name" value="Spore Coat Polysaccharide Biosynthesis Protein SpsA, Chain A"/>
    <property type="match status" value="1"/>
</dbReference>
<dbReference type="InterPro" id="IPR001228">
    <property type="entry name" value="IspD"/>
</dbReference>
<dbReference type="SUPFAM" id="SSF53448">
    <property type="entry name" value="Nucleotide-diphospho-sugar transferases"/>
    <property type="match status" value="1"/>
</dbReference>
<dbReference type="EMBL" id="CP019606">
    <property type="protein sequence ID" value="AQP48073.1"/>
    <property type="molecule type" value="Genomic_DNA"/>
</dbReference>
<dbReference type="NCBIfam" id="TIGR00453">
    <property type="entry name" value="ispD"/>
    <property type="match status" value="1"/>
</dbReference>
<dbReference type="OrthoDB" id="9802561at2"/>
<dbReference type="RefSeq" id="WP_077686405.1">
    <property type="nucleotide sequence ID" value="NZ_CP019606.1"/>
</dbReference>
<comment type="similarity">
    <text evidence="3">Belongs to the IspD/TarI cytidylyltransferase family. IspD subfamily.</text>
</comment>
<comment type="pathway">
    <text evidence="3">Isoprenoid biosynthesis; isopentenyl diphosphate biosynthesis via DXP pathway; isopentenyl diphosphate from 1-deoxy-D-xylulose 5-phosphate: step 2/6.</text>
</comment>
<evidence type="ECO:0000256" key="1">
    <source>
        <dbReference type="ARBA" id="ARBA00022679"/>
    </source>
</evidence>
<dbReference type="InterPro" id="IPR034683">
    <property type="entry name" value="IspD/TarI"/>
</dbReference>
<reference evidence="5" key="1">
    <citation type="submission" date="2017-02" db="EMBL/GenBank/DDBJ databases">
        <title>Tessaracoccus aquaemaris sp. nov., isolated from the intestine of a Korean rockfish, Sebastes schlegelii, in a marine aquaculture pond.</title>
        <authorList>
            <person name="Tak E.J."/>
            <person name="Bae J.-W."/>
        </authorList>
    </citation>
    <scope>NUCLEOTIDE SEQUENCE [LARGE SCALE GENOMIC DNA]</scope>
    <source>
        <strain evidence="5">NSG39</strain>
    </source>
</reference>
<evidence type="ECO:0000256" key="2">
    <source>
        <dbReference type="ARBA" id="ARBA00022695"/>
    </source>
</evidence>
<dbReference type="InterPro" id="IPR029044">
    <property type="entry name" value="Nucleotide-diphossugar_trans"/>
</dbReference>
<proteinExistence type="inferred from homology"/>
<name>A0A1Q2CPP2_9ACTN</name>
<dbReference type="KEGG" id="tes:BW730_11830"/>
<keyword evidence="1 3" id="KW-0808">Transferase</keyword>
<organism evidence="4 5">
    <name type="scientific">Tessaracoccus aquimaris</name>
    <dbReference type="NCBI Taxonomy" id="1332264"/>
    <lineage>
        <taxon>Bacteria</taxon>
        <taxon>Bacillati</taxon>
        <taxon>Actinomycetota</taxon>
        <taxon>Actinomycetes</taxon>
        <taxon>Propionibacteriales</taxon>
        <taxon>Propionibacteriaceae</taxon>
        <taxon>Tessaracoccus</taxon>
    </lineage>
</organism>
<comment type="function">
    <text evidence="3">Catalyzes the formation of 4-diphosphocytidyl-2-C-methyl-D-erythritol from CTP and 2-C-methyl-D-erythritol 4-phosphate (MEP).</text>
</comment>
<evidence type="ECO:0000313" key="5">
    <source>
        <dbReference type="Proteomes" id="UP000188145"/>
    </source>
</evidence>
<dbReference type="EC" id="2.7.7.60" evidence="3"/>
<sequence>MTLSNKEPVVAVVVAAGSGSRLGADLPKALVPLEGVALVRRAVDALLAAGVGQVVVTIPPDHESGFAAALNGTGARLVPGGADRQDSVRLGLLGLDAPDDAVALVHDAARALVPTDVVRRVADAVLGGAEVVIPVVPVVDSIRRVDPDGSAIVDRSLLRAVQTPQAARLGALRSAHERVLADGVEVTDDAAVCEHVGMRVSLVDGHRDAMKVTEPVDLILAKALLAERSPADARRHRD</sequence>
<evidence type="ECO:0000256" key="3">
    <source>
        <dbReference type="HAMAP-Rule" id="MF_00108"/>
    </source>
</evidence>
<gene>
    <name evidence="3" type="primary">ispD</name>
    <name evidence="4" type="ORF">BW730_11830</name>
</gene>
<dbReference type="Pfam" id="PF01128">
    <property type="entry name" value="IspD"/>
    <property type="match status" value="1"/>
</dbReference>
<dbReference type="InterPro" id="IPR050088">
    <property type="entry name" value="IspD/TarI_cytidylyltransf_bact"/>
</dbReference>
<feature type="site" description="Positions MEP for the nucleophilic attack" evidence="3">
    <location>
        <position position="211"/>
    </location>
</feature>
<dbReference type="HAMAP" id="MF_00108">
    <property type="entry name" value="IspD"/>
    <property type="match status" value="1"/>
</dbReference>
<keyword evidence="5" id="KW-1185">Reference proteome</keyword>
<evidence type="ECO:0000313" key="4">
    <source>
        <dbReference type="EMBL" id="AQP48073.1"/>
    </source>
</evidence>
<keyword evidence="2 3" id="KW-0548">Nucleotidyltransferase</keyword>
<dbReference type="AlphaFoldDB" id="A0A1Q2CPP2"/>
<dbReference type="FunFam" id="3.90.550.10:FF:000003">
    <property type="entry name" value="2-C-methyl-D-erythritol 4-phosphate cytidylyltransferase"/>
    <property type="match status" value="1"/>
</dbReference>
<dbReference type="Proteomes" id="UP000188145">
    <property type="component" value="Chromosome"/>
</dbReference>
<protein>
    <recommendedName>
        <fullName evidence="3">2-C-methyl-D-erythritol 4-phosphate cytidylyltransferase</fullName>
        <ecNumber evidence="3">2.7.7.60</ecNumber>
    </recommendedName>
    <alternativeName>
        <fullName evidence="3">4-diphosphocytidyl-2C-methyl-D-erythritol synthase</fullName>
    </alternativeName>
    <alternativeName>
        <fullName evidence="3">MEP cytidylyltransferase</fullName>
        <shortName evidence="3">MCT</shortName>
    </alternativeName>
</protein>